<dbReference type="PANTHER" id="PTHR30213">
    <property type="entry name" value="INNER MEMBRANE PROTEIN YHJD"/>
    <property type="match status" value="1"/>
</dbReference>
<evidence type="ECO:0000256" key="3">
    <source>
        <dbReference type="ARBA" id="ARBA00022692"/>
    </source>
</evidence>
<organism evidence="8 9">
    <name type="scientific">Novosphingobium anseongense</name>
    <dbReference type="NCBI Taxonomy" id="3133436"/>
    <lineage>
        <taxon>Bacteria</taxon>
        <taxon>Pseudomonadati</taxon>
        <taxon>Pseudomonadota</taxon>
        <taxon>Alphaproteobacteria</taxon>
        <taxon>Sphingomonadales</taxon>
        <taxon>Sphingomonadaceae</taxon>
        <taxon>Novosphingobium</taxon>
    </lineage>
</organism>
<evidence type="ECO:0000256" key="1">
    <source>
        <dbReference type="ARBA" id="ARBA00004651"/>
    </source>
</evidence>
<gene>
    <name evidence="8" type="ORF">WG901_23055</name>
</gene>
<feature type="transmembrane region" description="Helical" evidence="7">
    <location>
        <begin position="244"/>
        <end position="267"/>
    </location>
</feature>
<name>A0ABU8S2L4_9SPHN</name>
<dbReference type="RefSeq" id="WP_339589489.1">
    <property type="nucleotide sequence ID" value="NZ_JBBHJZ010000009.1"/>
</dbReference>
<evidence type="ECO:0000256" key="5">
    <source>
        <dbReference type="ARBA" id="ARBA00023136"/>
    </source>
</evidence>
<feature type="transmembrane region" description="Helical" evidence="7">
    <location>
        <begin position="209"/>
        <end position="232"/>
    </location>
</feature>
<dbReference type="InterPro" id="IPR017039">
    <property type="entry name" value="Virul_fac_BrkB"/>
</dbReference>
<dbReference type="NCBIfam" id="TIGR00765">
    <property type="entry name" value="yihY_not_rbn"/>
    <property type="match status" value="1"/>
</dbReference>
<dbReference type="Pfam" id="PF03631">
    <property type="entry name" value="Virul_fac_BrkB"/>
    <property type="match status" value="1"/>
</dbReference>
<dbReference type="EMBL" id="JBBHJZ010000009">
    <property type="protein sequence ID" value="MEJ5979550.1"/>
    <property type="molecule type" value="Genomic_DNA"/>
</dbReference>
<feature type="transmembrane region" description="Helical" evidence="7">
    <location>
        <begin position="93"/>
        <end position="121"/>
    </location>
</feature>
<dbReference type="PIRSF" id="PIRSF035875">
    <property type="entry name" value="RNase_BN"/>
    <property type="match status" value="1"/>
</dbReference>
<evidence type="ECO:0000256" key="4">
    <source>
        <dbReference type="ARBA" id="ARBA00022989"/>
    </source>
</evidence>
<feature type="region of interest" description="Disordered" evidence="6">
    <location>
        <begin position="278"/>
        <end position="305"/>
    </location>
</feature>
<comment type="caution">
    <text evidence="8">The sequence shown here is derived from an EMBL/GenBank/DDBJ whole genome shotgun (WGS) entry which is preliminary data.</text>
</comment>
<keyword evidence="5 7" id="KW-0472">Membrane</keyword>
<keyword evidence="3 7" id="KW-0812">Transmembrane</keyword>
<evidence type="ECO:0000256" key="2">
    <source>
        <dbReference type="ARBA" id="ARBA00022475"/>
    </source>
</evidence>
<accession>A0ABU8S2L4</accession>
<reference evidence="8 9" key="1">
    <citation type="submission" date="2024-03" db="EMBL/GenBank/DDBJ databases">
        <authorList>
            <person name="Jo J.-H."/>
        </authorList>
    </citation>
    <scope>NUCLEOTIDE SEQUENCE [LARGE SCALE GENOMIC DNA]</scope>
    <source>
        <strain evidence="8 9">PS1R-30</strain>
    </source>
</reference>
<keyword evidence="9" id="KW-1185">Reference proteome</keyword>
<proteinExistence type="predicted"/>
<dbReference type="Proteomes" id="UP001361239">
    <property type="component" value="Unassembled WGS sequence"/>
</dbReference>
<comment type="subcellular location">
    <subcellularLocation>
        <location evidence="1">Cell membrane</location>
        <topology evidence="1">Multi-pass membrane protein</topology>
    </subcellularLocation>
</comment>
<feature type="transmembrane region" description="Helical" evidence="7">
    <location>
        <begin position="133"/>
        <end position="157"/>
    </location>
</feature>
<keyword evidence="2" id="KW-1003">Cell membrane</keyword>
<evidence type="ECO:0000313" key="8">
    <source>
        <dbReference type="EMBL" id="MEJ5979550.1"/>
    </source>
</evidence>
<evidence type="ECO:0000256" key="7">
    <source>
        <dbReference type="SAM" id="Phobius"/>
    </source>
</evidence>
<feature type="transmembrane region" description="Helical" evidence="7">
    <location>
        <begin position="177"/>
        <end position="197"/>
    </location>
</feature>
<evidence type="ECO:0000256" key="6">
    <source>
        <dbReference type="SAM" id="MobiDB-lite"/>
    </source>
</evidence>
<feature type="transmembrane region" description="Helical" evidence="7">
    <location>
        <begin position="29"/>
        <end position="51"/>
    </location>
</feature>
<sequence length="305" mass="32329">MPVNAWRSIAHRVWLNSDRHHLGLMSAGIAFYAFLSFVPLLGALVMSYGIIADPAAVGRHMAFMIEMLPTDAARLVNEQLVALLVTASKKKGIALIVAICLSIFSASRAAGAMIEALNVIYEETNRRGLVRNWFVAMALIVAAVAIALAGLASAALFAFAEALFGSAGPFVAPLSRALAWTTAALLCCLTLGAMYRFAPDRSDARWQWLSLGAAMGTGLWLVATLLFGVYAANFGNYDATYGSLGAVAVLLMWLYVSAYAVLVGALVNAEIERQTALDTTTGMPRPMGQRGAHMADTSAALHGAD</sequence>
<dbReference type="PANTHER" id="PTHR30213:SF0">
    <property type="entry name" value="UPF0761 MEMBRANE PROTEIN YIHY"/>
    <property type="match status" value="1"/>
</dbReference>
<keyword evidence="4 7" id="KW-1133">Transmembrane helix</keyword>
<evidence type="ECO:0000313" key="9">
    <source>
        <dbReference type="Proteomes" id="UP001361239"/>
    </source>
</evidence>
<protein>
    <submittedName>
        <fullName evidence="8">YihY/virulence factor BrkB family protein</fullName>
    </submittedName>
</protein>